<keyword evidence="2" id="KW-0812">Transmembrane</keyword>
<feature type="region of interest" description="Disordered" evidence="1">
    <location>
        <begin position="96"/>
        <end position="210"/>
    </location>
</feature>
<feature type="transmembrane region" description="Helical" evidence="2">
    <location>
        <begin position="7"/>
        <end position="31"/>
    </location>
</feature>
<evidence type="ECO:0000313" key="4">
    <source>
        <dbReference type="Proteomes" id="UP000602087"/>
    </source>
</evidence>
<gene>
    <name evidence="3" type="ORF">JAV76_02145</name>
</gene>
<protein>
    <submittedName>
        <fullName evidence="3">Uncharacterized protein</fullName>
    </submittedName>
</protein>
<feature type="transmembrane region" description="Helical" evidence="2">
    <location>
        <begin position="43"/>
        <end position="66"/>
    </location>
</feature>
<keyword evidence="2" id="KW-1133">Transmembrane helix</keyword>
<dbReference type="Proteomes" id="UP000602087">
    <property type="component" value="Unassembled WGS sequence"/>
</dbReference>
<reference evidence="3" key="1">
    <citation type="submission" date="2020-12" db="EMBL/GenBank/DDBJ databases">
        <title>Sanguibacter suaedae sp. nov., isolated from Suaeda aralocaspica.</title>
        <authorList>
            <person name="Ma Q."/>
        </authorList>
    </citation>
    <scope>NUCLEOTIDE SEQUENCE</scope>
    <source>
        <strain evidence="3">YZGR15</strain>
    </source>
</reference>
<dbReference type="AlphaFoldDB" id="A0A934IBG1"/>
<keyword evidence="4" id="KW-1185">Reference proteome</keyword>
<organism evidence="3 4">
    <name type="scientific">Sanguibacter suaedae</name>
    <dbReference type="NCBI Taxonomy" id="2795737"/>
    <lineage>
        <taxon>Bacteria</taxon>
        <taxon>Bacillati</taxon>
        <taxon>Actinomycetota</taxon>
        <taxon>Actinomycetes</taxon>
        <taxon>Micrococcales</taxon>
        <taxon>Sanguibacteraceae</taxon>
        <taxon>Sanguibacter</taxon>
    </lineage>
</organism>
<evidence type="ECO:0000256" key="1">
    <source>
        <dbReference type="SAM" id="MobiDB-lite"/>
    </source>
</evidence>
<feature type="compositionally biased region" description="Basic and acidic residues" evidence="1">
    <location>
        <begin position="164"/>
        <end position="210"/>
    </location>
</feature>
<accession>A0A934IBG1</accession>
<proteinExistence type="predicted"/>
<evidence type="ECO:0000256" key="2">
    <source>
        <dbReference type="SAM" id="Phobius"/>
    </source>
</evidence>
<sequence>MKRSSRILGAGLVLIGVSTVLAAALAVLLLVDPLPEVLDRRTLALAGLGVSVLLLLAVVFVCTGVVRMASAIDAVVTETQSLGRWTRLVGAEFPGPSLRAARTGDRPEKDARRTEPPTTTAQHRHARPATRSTPVVDAPRSVERARGAGTSRTPATASRGVPEVSRRDLDDHRTQDARREETRRGEEYRRGQQLRRDVENRREREYLRGA</sequence>
<keyword evidence="2" id="KW-0472">Membrane</keyword>
<feature type="compositionally biased region" description="Basic and acidic residues" evidence="1">
    <location>
        <begin position="102"/>
        <end position="115"/>
    </location>
</feature>
<dbReference type="RefSeq" id="WP_198732358.1">
    <property type="nucleotide sequence ID" value="NZ_JAEINH010000001.1"/>
</dbReference>
<comment type="caution">
    <text evidence="3">The sequence shown here is derived from an EMBL/GenBank/DDBJ whole genome shotgun (WGS) entry which is preliminary data.</text>
</comment>
<name>A0A934IBG1_9MICO</name>
<dbReference type="EMBL" id="JAEINH010000001">
    <property type="protein sequence ID" value="MBI9113814.1"/>
    <property type="molecule type" value="Genomic_DNA"/>
</dbReference>
<evidence type="ECO:0000313" key="3">
    <source>
        <dbReference type="EMBL" id="MBI9113814.1"/>
    </source>
</evidence>